<proteinExistence type="predicted"/>
<accession>A0A196SME6</accession>
<gene>
    <name evidence="2" type="ORF">AV274_0794</name>
</gene>
<keyword evidence="3" id="KW-1185">Reference proteome</keyword>
<comment type="caution">
    <text evidence="2">The sequence shown here is derived from an EMBL/GenBank/DDBJ whole genome shotgun (WGS) entry which is preliminary data.</text>
</comment>
<feature type="transmembrane region" description="Helical" evidence="1">
    <location>
        <begin position="192"/>
        <end position="215"/>
    </location>
</feature>
<organism evidence="2 3">
    <name type="scientific">Blastocystis sp. subtype 1 (strain ATCC 50177 / NandII)</name>
    <dbReference type="NCBI Taxonomy" id="478820"/>
    <lineage>
        <taxon>Eukaryota</taxon>
        <taxon>Sar</taxon>
        <taxon>Stramenopiles</taxon>
        <taxon>Bigyra</taxon>
        <taxon>Opalozoa</taxon>
        <taxon>Opalinata</taxon>
        <taxon>Blastocystidae</taxon>
        <taxon>Blastocystis</taxon>
    </lineage>
</organism>
<keyword evidence="1" id="KW-0812">Transmembrane</keyword>
<dbReference type="Proteomes" id="UP000078348">
    <property type="component" value="Unassembled WGS sequence"/>
</dbReference>
<protein>
    <submittedName>
        <fullName evidence="2">Uncharacterized protein</fullName>
    </submittedName>
</protein>
<name>A0A196SME6_BLAHN</name>
<dbReference type="EMBL" id="LXWW01000029">
    <property type="protein sequence ID" value="OAO17451.1"/>
    <property type="molecule type" value="Genomic_DNA"/>
</dbReference>
<evidence type="ECO:0000313" key="2">
    <source>
        <dbReference type="EMBL" id="OAO17451.1"/>
    </source>
</evidence>
<keyword evidence="1" id="KW-1133">Transmembrane helix</keyword>
<evidence type="ECO:0000313" key="3">
    <source>
        <dbReference type="Proteomes" id="UP000078348"/>
    </source>
</evidence>
<sequence length="236" mass="26102">MILLLLITASCLAMNLKPLTPVTTAQKSFGNVNCGTFVSECWDNHKVITTLYGFVDGLPTDVDVAHNVWTDSTCKGDPAFHARIIGNVQGQMHGNTTHIYGDIMFSNCFMTFYDESYYSKWTCETAIERGKEYPAADLKCVDESGKDPISMYSTLASEVESIDFTFTENYLMHDTHPFYRTSYKGCSVTPQLGGLVILILVAFIALVTTGLFCIAKAARKSHSTRKDLAQNSLLNA</sequence>
<dbReference type="OrthoDB" id="10486648at2759"/>
<dbReference type="AlphaFoldDB" id="A0A196SME6"/>
<reference evidence="2 3" key="1">
    <citation type="submission" date="2016-05" db="EMBL/GenBank/DDBJ databases">
        <title>Nuclear genome of Blastocystis sp. subtype 1 NandII.</title>
        <authorList>
            <person name="Gentekaki E."/>
            <person name="Curtis B."/>
            <person name="Stairs C."/>
            <person name="Eme L."/>
            <person name="Herman E."/>
            <person name="Klimes V."/>
            <person name="Arias M.C."/>
            <person name="Elias M."/>
            <person name="Hilliou F."/>
            <person name="Klute M."/>
            <person name="Malik S.-B."/>
            <person name="Pightling A."/>
            <person name="Rachubinski R."/>
            <person name="Salas D."/>
            <person name="Schlacht A."/>
            <person name="Suga H."/>
            <person name="Archibald J."/>
            <person name="Ball S.G."/>
            <person name="Clark G."/>
            <person name="Dacks J."/>
            <person name="Van Der Giezen M."/>
            <person name="Tsaousis A."/>
            <person name="Roger A."/>
        </authorList>
    </citation>
    <scope>NUCLEOTIDE SEQUENCE [LARGE SCALE GENOMIC DNA]</scope>
    <source>
        <strain evidence="3">ATCC 50177 / NandII</strain>
    </source>
</reference>
<keyword evidence="1" id="KW-0472">Membrane</keyword>
<evidence type="ECO:0000256" key="1">
    <source>
        <dbReference type="SAM" id="Phobius"/>
    </source>
</evidence>